<name>A0A2S4WJB0_9BASI</name>
<organism evidence="1 2">
    <name type="scientific">Puccinia striiformis</name>
    <dbReference type="NCBI Taxonomy" id="27350"/>
    <lineage>
        <taxon>Eukaryota</taxon>
        <taxon>Fungi</taxon>
        <taxon>Dikarya</taxon>
        <taxon>Basidiomycota</taxon>
        <taxon>Pucciniomycotina</taxon>
        <taxon>Pucciniomycetes</taxon>
        <taxon>Pucciniales</taxon>
        <taxon>Pucciniaceae</taxon>
        <taxon>Puccinia</taxon>
    </lineage>
</organism>
<dbReference type="Proteomes" id="UP000238274">
    <property type="component" value="Unassembled WGS sequence"/>
</dbReference>
<sequence>MLERTRFRRVVYSSLLDFFQTVVQGWEQYTNGKYADEPGTYSCKTTPGERPFCNGCLYEGPNDQGLE</sequence>
<reference evidence="2" key="3">
    <citation type="journal article" date="2018" name="Mol. Plant Microbe Interact.">
        <title>Genome sequence resources for the wheat stripe rust pathogen (Puccinia striiformis f. sp. tritici) and the barley stripe rust pathogen (Puccinia striiformis f. sp. hordei).</title>
        <authorList>
            <person name="Xia C."/>
            <person name="Wang M."/>
            <person name="Yin C."/>
            <person name="Cornejo O.E."/>
            <person name="Hulbert S.H."/>
            <person name="Chen X."/>
        </authorList>
    </citation>
    <scope>NUCLEOTIDE SEQUENCE [LARGE SCALE GENOMIC DNA]</scope>
    <source>
        <strain evidence="2">93TX-2</strain>
    </source>
</reference>
<dbReference type="AlphaFoldDB" id="A0A2S4WJB0"/>
<dbReference type="VEuPathDB" id="FungiDB:PSHT_01922"/>
<accession>A0A2S4WJB0</accession>
<proteinExistence type="predicted"/>
<dbReference type="EMBL" id="PKSM01000016">
    <property type="protein sequence ID" value="POW21843.1"/>
    <property type="molecule type" value="Genomic_DNA"/>
</dbReference>
<evidence type="ECO:0000313" key="1">
    <source>
        <dbReference type="EMBL" id="POW21843.1"/>
    </source>
</evidence>
<reference evidence="2" key="2">
    <citation type="journal article" date="2018" name="BMC Genomics">
        <title>Genomic insights into host adaptation between the wheat stripe rust pathogen (Puccinia striiformis f. sp. tritici) and the barley stripe rust pathogen (Puccinia striiformis f. sp. hordei).</title>
        <authorList>
            <person name="Xia C."/>
            <person name="Wang M."/>
            <person name="Yin C."/>
            <person name="Cornejo O.E."/>
            <person name="Hulbert S.H."/>
            <person name="Chen X."/>
        </authorList>
    </citation>
    <scope>NUCLEOTIDE SEQUENCE [LARGE SCALE GENOMIC DNA]</scope>
    <source>
        <strain evidence="2">93TX-2</strain>
    </source>
</reference>
<reference evidence="1 2" key="1">
    <citation type="submission" date="2017-12" db="EMBL/GenBank/DDBJ databases">
        <title>Gene loss provides genomic basis for host adaptation in cereal stripe rust fungi.</title>
        <authorList>
            <person name="Xia C."/>
        </authorList>
    </citation>
    <scope>NUCLEOTIDE SEQUENCE [LARGE SCALE GENOMIC DNA]</scope>
    <source>
        <strain evidence="1 2">93TX-2</strain>
    </source>
</reference>
<dbReference type="VEuPathDB" id="FungiDB:PSTT_11277"/>
<keyword evidence="2" id="KW-1185">Reference proteome</keyword>
<protein>
    <submittedName>
        <fullName evidence="1">Uncharacterized protein</fullName>
    </submittedName>
</protein>
<gene>
    <name evidence="1" type="ORF">PSHT_01922</name>
</gene>
<comment type="caution">
    <text evidence="1">The sequence shown here is derived from an EMBL/GenBank/DDBJ whole genome shotgun (WGS) entry which is preliminary data.</text>
</comment>
<evidence type="ECO:0000313" key="2">
    <source>
        <dbReference type="Proteomes" id="UP000238274"/>
    </source>
</evidence>